<protein>
    <submittedName>
        <fullName evidence="1">Uncharacterized protein</fullName>
    </submittedName>
</protein>
<evidence type="ECO:0000313" key="2">
    <source>
        <dbReference type="Proteomes" id="UP000003082"/>
    </source>
</evidence>
<dbReference type="AlphaFoldDB" id="B9D520"/>
<keyword evidence="2" id="KW-1185">Reference proteome</keyword>
<name>B9D520_CAMRE</name>
<evidence type="ECO:0000313" key="1">
    <source>
        <dbReference type="EMBL" id="EEF12907.1"/>
    </source>
</evidence>
<organism evidence="1 2">
    <name type="scientific">Campylobacter rectus RM3267</name>
    <dbReference type="NCBI Taxonomy" id="553218"/>
    <lineage>
        <taxon>Bacteria</taxon>
        <taxon>Pseudomonadati</taxon>
        <taxon>Campylobacterota</taxon>
        <taxon>Epsilonproteobacteria</taxon>
        <taxon>Campylobacterales</taxon>
        <taxon>Campylobacteraceae</taxon>
        <taxon>Campylobacter</taxon>
    </lineage>
</organism>
<sequence length="60" mass="6459">MSAHVCSFELNFVKFYQISPLLASKRSFKFDAVFARSPHLSSVCISAVPIARGSTSAGGH</sequence>
<dbReference type="Proteomes" id="UP000003082">
    <property type="component" value="Unassembled WGS sequence"/>
</dbReference>
<accession>B9D520</accession>
<comment type="caution">
    <text evidence="1">The sequence shown here is derived from an EMBL/GenBank/DDBJ whole genome shotgun (WGS) entry which is preliminary data.</text>
</comment>
<dbReference type="EMBL" id="ACFU01000033">
    <property type="protein sequence ID" value="EEF12907.1"/>
    <property type="molecule type" value="Genomic_DNA"/>
</dbReference>
<proteinExistence type="predicted"/>
<reference evidence="1 2" key="1">
    <citation type="submission" date="2008-08" db="EMBL/GenBank/DDBJ databases">
        <authorList>
            <person name="Madupu R."/>
            <person name="Durkin A.S."/>
            <person name="Torralba M."/>
            <person name="Methe B."/>
            <person name="Sutton G.G."/>
            <person name="Strausberg R.L."/>
            <person name="Nelson K.E."/>
        </authorList>
    </citation>
    <scope>NUCLEOTIDE SEQUENCE [LARGE SCALE GENOMIC DNA]</scope>
    <source>
        <strain evidence="1 2">RM3267</strain>
    </source>
</reference>
<gene>
    <name evidence="1" type="ORF">CAMRE0001_2640</name>
</gene>